<evidence type="ECO:0000256" key="1">
    <source>
        <dbReference type="ARBA" id="ARBA00001947"/>
    </source>
</evidence>
<dbReference type="InterPro" id="IPR034005">
    <property type="entry name" value="M3A_DCP"/>
</dbReference>
<dbReference type="InterPro" id="IPR024077">
    <property type="entry name" value="Neurolysin/TOP_dom2"/>
</dbReference>
<protein>
    <recommendedName>
        <fullName evidence="8">Peptidase M3A/M3B catalytic domain-containing protein</fullName>
    </recommendedName>
</protein>
<comment type="similarity">
    <text evidence="2">Belongs to the peptidase M3 family.</text>
</comment>
<dbReference type="EMBL" id="UINC01004383">
    <property type="protein sequence ID" value="SVA13924.1"/>
    <property type="molecule type" value="Genomic_DNA"/>
</dbReference>
<dbReference type="Pfam" id="PF01432">
    <property type="entry name" value="Peptidase_M3"/>
    <property type="match status" value="1"/>
</dbReference>
<comment type="cofactor">
    <cofactor evidence="1">
        <name>Zn(2+)</name>
        <dbReference type="ChEBI" id="CHEBI:29105"/>
    </cofactor>
</comment>
<dbReference type="InterPro" id="IPR001567">
    <property type="entry name" value="Pept_M3A_M3B_dom"/>
</dbReference>
<evidence type="ECO:0000256" key="7">
    <source>
        <dbReference type="ARBA" id="ARBA00023049"/>
    </source>
</evidence>
<dbReference type="Gene3D" id="3.40.390.10">
    <property type="entry name" value="Collagenase (Catalytic Domain)"/>
    <property type="match status" value="1"/>
</dbReference>
<name>A0A381TDU7_9ZZZZ</name>
<sequence>MKKLFIAFIVILNSCSEINYMNPFLEEYNTPYQIPPFEKIKNTHYLPAFTQGMKEQLEEINLIVQNKESPSFENTIVEMERIGKTLDKVSSVFFNLNSSNTNDEMDSIAREIRPKLSAHRDAIFLNKKLFNRVMKVYEERNNLNLTTEQKRLVEETYKYFIRSGAQLNPDEMEKLTEINQELSSLTVQFDQNLLKETNEGFQLVIEEEKQLDGLPQDFIDQAAKLAESEGFSGKWLFKPTRVSMYPFLTYSTQRDLREKLYKSYIKRGDNDNERDNKDIAIKMSDLRRLRANLLGFETHADFVLDNTMAKNTHRVKNLLDQVWKPGLNRAKKEAQEMQELIQGEGSNFNLEAWDWWYYSEKIRQLKYDFSEEEIKPYFEESKVLQGAFDVATKLFDITFHERFDLPKYRENIRTFEVKTTNNEVIGIFYTDYTIRSNKGGGAWMNTFRSQSKFDGVQIPLVMNTCNFPPPNEEGVILLSFEQVTTLFHEFGHALHGLLSDATYPSLSGTSVTRDYVEFPSQMMENWAREPEVIAEYAKHYRTGLSIPSDLLNKISKASKFNQGFATTEYVAASYLDMAWQTQKEKVEDANEFEEKTLKEIGLIKEITSRYRSTYFAHIFAGGYSMGYYSYLWTEVLEADAFQPFKEKGIFDKETANKLKKYVYSAGNTDDLMKQYVRYRGSEPKIEALLEKRGLDEF</sequence>
<dbReference type="InterPro" id="IPR024080">
    <property type="entry name" value="Neurolysin/TOP_N"/>
</dbReference>
<dbReference type="PANTHER" id="PTHR43660:SF1">
    <property type="entry name" value="DIPEPTIDYL CARBOXYPEPTIDASE"/>
    <property type="match status" value="1"/>
</dbReference>
<accession>A0A381TDU7</accession>
<evidence type="ECO:0000256" key="3">
    <source>
        <dbReference type="ARBA" id="ARBA00022670"/>
    </source>
</evidence>
<dbReference type="AlphaFoldDB" id="A0A381TDU7"/>
<evidence type="ECO:0000256" key="4">
    <source>
        <dbReference type="ARBA" id="ARBA00022723"/>
    </source>
</evidence>
<dbReference type="GO" id="GO:0004180">
    <property type="term" value="F:carboxypeptidase activity"/>
    <property type="evidence" value="ECO:0007669"/>
    <property type="project" value="TreeGrafter"/>
</dbReference>
<feature type="domain" description="Peptidase M3A/M3B catalytic" evidence="8">
    <location>
        <begin position="247"/>
        <end position="693"/>
    </location>
</feature>
<evidence type="ECO:0000256" key="5">
    <source>
        <dbReference type="ARBA" id="ARBA00022801"/>
    </source>
</evidence>
<dbReference type="InterPro" id="IPR024079">
    <property type="entry name" value="MetalloPept_cat_dom_sf"/>
</dbReference>
<dbReference type="CDD" id="cd06456">
    <property type="entry name" value="M3A_DCP"/>
    <property type="match status" value="1"/>
</dbReference>
<dbReference type="PANTHER" id="PTHR43660">
    <property type="entry name" value="DIPEPTIDYL CARBOXYPEPTIDASE"/>
    <property type="match status" value="1"/>
</dbReference>
<dbReference type="GO" id="GO:0004222">
    <property type="term" value="F:metalloendopeptidase activity"/>
    <property type="evidence" value="ECO:0007669"/>
    <property type="project" value="InterPro"/>
</dbReference>
<dbReference type="InterPro" id="IPR045090">
    <property type="entry name" value="Pept_M3A_M3B"/>
</dbReference>
<evidence type="ECO:0000256" key="2">
    <source>
        <dbReference type="ARBA" id="ARBA00006040"/>
    </source>
</evidence>
<dbReference type="Gene3D" id="1.20.1050.40">
    <property type="entry name" value="Endopeptidase. Chain P, domain 1"/>
    <property type="match status" value="1"/>
</dbReference>
<keyword evidence="4" id="KW-0479">Metal-binding</keyword>
<keyword evidence="6" id="KW-0862">Zinc</keyword>
<reference evidence="9" key="1">
    <citation type="submission" date="2018-05" db="EMBL/GenBank/DDBJ databases">
        <authorList>
            <person name="Lanie J.A."/>
            <person name="Ng W.-L."/>
            <person name="Kazmierczak K.M."/>
            <person name="Andrzejewski T.M."/>
            <person name="Davidsen T.M."/>
            <person name="Wayne K.J."/>
            <person name="Tettelin H."/>
            <person name="Glass J.I."/>
            <person name="Rusch D."/>
            <person name="Podicherti R."/>
            <person name="Tsui H.-C.T."/>
            <person name="Winkler M.E."/>
        </authorList>
    </citation>
    <scope>NUCLEOTIDE SEQUENCE</scope>
</reference>
<evidence type="ECO:0000313" key="9">
    <source>
        <dbReference type="EMBL" id="SVA13924.1"/>
    </source>
</evidence>
<dbReference type="Gene3D" id="1.10.1370.10">
    <property type="entry name" value="Neurolysin, domain 3"/>
    <property type="match status" value="1"/>
</dbReference>
<dbReference type="GO" id="GO:0005829">
    <property type="term" value="C:cytosol"/>
    <property type="evidence" value="ECO:0007669"/>
    <property type="project" value="TreeGrafter"/>
</dbReference>
<evidence type="ECO:0000256" key="6">
    <source>
        <dbReference type="ARBA" id="ARBA00022833"/>
    </source>
</evidence>
<dbReference type="SUPFAM" id="SSF55486">
    <property type="entry name" value="Metalloproteases ('zincins'), catalytic domain"/>
    <property type="match status" value="1"/>
</dbReference>
<evidence type="ECO:0000259" key="8">
    <source>
        <dbReference type="Pfam" id="PF01432"/>
    </source>
</evidence>
<dbReference type="FunFam" id="3.40.390.10:FF:000009">
    <property type="entry name" value="Oligopeptidase A"/>
    <property type="match status" value="1"/>
</dbReference>
<organism evidence="9">
    <name type="scientific">marine metagenome</name>
    <dbReference type="NCBI Taxonomy" id="408172"/>
    <lineage>
        <taxon>unclassified sequences</taxon>
        <taxon>metagenomes</taxon>
        <taxon>ecological metagenomes</taxon>
    </lineage>
</organism>
<keyword evidence="7" id="KW-0482">Metalloprotease</keyword>
<dbReference type="GO" id="GO:0046872">
    <property type="term" value="F:metal ion binding"/>
    <property type="evidence" value="ECO:0007669"/>
    <property type="project" value="UniProtKB-KW"/>
</dbReference>
<proteinExistence type="inferred from homology"/>
<gene>
    <name evidence="9" type="ORF">METZ01_LOCUS66778</name>
</gene>
<keyword evidence="5" id="KW-0378">Hydrolase</keyword>
<keyword evidence="3" id="KW-0645">Protease</keyword>
<dbReference type="GO" id="GO:0006508">
    <property type="term" value="P:proteolysis"/>
    <property type="evidence" value="ECO:0007669"/>
    <property type="project" value="UniProtKB-KW"/>
</dbReference>